<keyword evidence="2" id="KW-1185">Reference proteome</keyword>
<comment type="caution">
    <text evidence="1">The sequence shown here is derived from an EMBL/GenBank/DDBJ whole genome shotgun (WGS) entry which is preliminary data.</text>
</comment>
<organism evidence="1 2">
    <name type="scientific">Planctomyces bekefii</name>
    <dbReference type="NCBI Taxonomy" id="1653850"/>
    <lineage>
        <taxon>Bacteria</taxon>
        <taxon>Pseudomonadati</taxon>
        <taxon>Planctomycetota</taxon>
        <taxon>Planctomycetia</taxon>
        <taxon>Planctomycetales</taxon>
        <taxon>Planctomycetaceae</taxon>
        <taxon>Planctomyces</taxon>
    </lineage>
</organism>
<sequence>MINGSVAKELATWSAFIEDFAESGRVPRLDVRITGGGTIVALQHIAGSG</sequence>
<accession>A0A5C6M9I6</accession>
<proteinExistence type="predicted"/>
<reference evidence="1 2" key="1">
    <citation type="submission" date="2019-08" db="EMBL/GenBank/DDBJ databases">
        <title>100 year-old enigma solved: identification of Planctomyces bekefii, the type genus and species of the phylum Planctomycetes.</title>
        <authorList>
            <person name="Svetlana D.N."/>
            <person name="Overmann J."/>
        </authorList>
    </citation>
    <scope>NUCLEOTIDE SEQUENCE [LARGE SCALE GENOMIC DNA]</scope>
    <source>
        <strain evidence="1">Phe10_nw2017</strain>
    </source>
</reference>
<dbReference type="AlphaFoldDB" id="A0A5C6M9I6"/>
<evidence type="ECO:0000313" key="2">
    <source>
        <dbReference type="Proteomes" id="UP000321083"/>
    </source>
</evidence>
<reference evidence="1 2" key="2">
    <citation type="submission" date="2019-08" db="EMBL/GenBank/DDBJ databases">
        <authorList>
            <person name="Henke P."/>
        </authorList>
    </citation>
    <scope>NUCLEOTIDE SEQUENCE [LARGE SCALE GENOMIC DNA]</scope>
    <source>
        <strain evidence="1">Phe10_nw2017</strain>
    </source>
</reference>
<name>A0A5C6M9I6_9PLAN</name>
<gene>
    <name evidence="1" type="ORF">E3A20_12670</name>
</gene>
<dbReference type="EMBL" id="SRHE01000226">
    <property type="protein sequence ID" value="TWW09601.1"/>
    <property type="molecule type" value="Genomic_DNA"/>
</dbReference>
<protein>
    <submittedName>
        <fullName evidence="1">Uncharacterized protein</fullName>
    </submittedName>
</protein>
<evidence type="ECO:0000313" key="1">
    <source>
        <dbReference type="EMBL" id="TWW09601.1"/>
    </source>
</evidence>
<dbReference type="Proteomes" id="UP000321083">
    <property type="component" value="Unassembled WGS sequence"/>
</dbReference>